<proteinExistence type="predicted"/>
<dbReference type="AlphaFoldDB" id="A0A1I8HUJ7"/>
<accession>A0A1I8HUJ7</accession>
<keyword evidence="1" id="KW-1185">Reference proteome</keyword>
<dbReference type="WBParaSite" id="maker-uti_cns_0008075-snap-gene-0.4-mRNA-1">
    <property type="protein sequence ID" value="maker-uti_cns_0008075-snap-gene-0.4-mRNA-1"/>
    <property type="gene ID" value="maker-uti_cns_0008075-snap-gene-0.4"/>
</dbReference>
<evidence type="ECO:0000313" key="2">
    <source>
        <dbReference type="WBParaSite" id="maker-uti_cns_0008075-snap-gene-0.4-mRNA-1"/>
    </source>
</evidence>
<evidence type="ECO:0000313" key="1">
    <source>
        <dbReference type="Proteomes" id="UP000095280"/>
    </source>
</evidence>
<sequence>DFNFIELLLAATPLEADHHPKRPLCNWGTGGCGCSSNYGGGECKSTSRQVLRADGRWAINSSQGERSTQTIR</sequence>
<name>A0A1I8HUJ7_9PLAT</name>
<protein>
    <submittedName>
        <fullName evidence="2">NRXN1</fullName>
    </submittedName>
</protein>
<reference evidence="2" key="1">
    <citation type="submission" date="2016-11" db="UniProtKB">
        <authorList>
            <consortium name="WormBaseParasite"/>
        </authorList>
    </citation>
    <scope>IDENTIFICATION</scope>
</reference>
<organism evidence="1 2">
    <name type="scientific">Macrostomum lignano</name>
    <dbReference type="NCBI Taxonomy" id="282301"/>
    <lineage>
        <taxon>Eukaryota</taxon>
        <taxon>Metazoa</taxon>
        <taxon>Spiralia</taxon>
        <taxon>Lophotrochozoa</taxon>
        <taxon>Platyhelminthes</taxon>
        <taxon>Rhabditophora</taxon>
        <taxon>Macrostomorpha</taxon>
        <taxon>Macrostomida</taxon>
        <taxon>Macrostomidae</taxon>
        <taxon>Macrostomum</taxon>
    </lineage>
</organism>
<dbReference type="Proteomes" id="UP000095280">
    <property type="component" value="Unplaced"/>
</dbReference>